<keyword evidence="2" id="KW-1185">Reference proteome</keyword>
<reference evidence="1 2" key="1">
    <citation type="submission" date="2020-03" db="EMBL/GenBank/DDBJ databases">
        <title>Genomic Encyclopedia of Type Strains, Phase IV (KMG-IV): sequencing the most valuable type-strain genomes for metagenomic binning, comparative biology and taxonomic classification.</title>
        <authorList>
            <person name="Goeker M."/>
        </authorList>
    </citation>
    <scope>NUCLEOTIDE SEQUENCE [LARGE SCALE GENOMIC DNA]</scope>
    <source>
        <strain evidence="1 2">DSM 19867</strain>
    </source>
</reference>
<dbReference type="Proteomes" id="UP000570514">
    <property type="component" value="Unassembled WGS sequence"/>
</dbReference>
<sequence length="58" mass="6376">MIGQTLSMIFPAALAAPSLGAQSQADHGETVFTYLQRVRDELLWPRILVRSAPPPDEI</sequence>
<organism evidence="1 2">
    <name type="scientific">Rhizomicrobium palustre</name>
    <dbReference type="NCBI Taxonomy" id="189966"/>
    <lineage>
        <taxon>Bacteria</taxon>
        <taxon>Pseudomonadati</taxon>
        <taxon>Pseudomonadota</taxon>
        <taxon>Alphaproteobacteria</taxon>
        <taxon>Micropepsales</taxon>
        <taxon>Micropepsaceae</taxon>
        <taxon>Rhizomicrobium</taxon>
    </lineage>
</organism>
<evidence type="ECO:0000313" key="2">
    <source>
        <dbReference type="Proteomes" id="UP000570514"/>
    </source>
</evidence>
<dbReference type="EMBL" id="JAASRM010000001">
    <property type="protein sequence ID" value="NIK88904.1"/>
    <property type="molecule type" value="Genomic_DNA"/>
</dbReference>
<protein>
    <submittedName>
        <fullName evidence="1">Uncharacterized protein</fullName>
    </submittedName>
</protein>
<gene>
    <name evidence="1" type="ORF">FHS83_002222</name>
</gene>
<proteinExistence type="predicted"/>
<dbReference type="AlphaFoldDB" id="A0A846MZ27"/>
<comment type="caution">
    <text evidence="1">The sequence shown here is derived from an EMBL/GenBank/DDBJ whole genome shotgun (WGS) entry which is preliminary data.</text>
</comment>
<accession>A0A846MZ27</accession>
<name>A0A846MZ27_9PROT</name>
<evidence type="ECO:0000313" key="1">
    <source>
        <dbReference type="EMBL" id="NIK88904.1"/>
    </source>
</evidence>